<dbReference type="Pfam" id="PF03861">
    <property type="entry name" value="ANTAR"/>
    <property type="match status" value="1"/>
</dbReference>
<dbReference type="InterPro" id="IPR003018">
    <property type="entry name" value="GAF"/>
</dbReference>
<keyword evidence="4" id="KW-0804">Transcription</keyword>
<feature type="compositionally biased region" description="Basic and acidic residues" evidence="5">
    <location>
        <begin position="1"/>
        <end position="12"/>
    </location>
</feature>
<dbReference type="InterPro" id="IPR029016">
    <property type="entry name" value="GAF-like_dom_sf"/>
</dbReference>
<proteinExistence type="predicted"/>
<evidence type="ECO:0000256" key="4">
    <source>
        <dbReference type="ARBA" id="ARBA00023163"/>
    </source>
</evidence>
<dbReference type="SUPFAM" id="SSF55781">
    <property type="entry name" value="GAF domain-like"/>
    <property type="match status" value="1"/>
</dbReference>
<evidence type="ECO:0000259" key="6">
    <source>
        <dbReference type="PROSITE" id="PS50921"/>
    </source>
</evidence>
<dbReference type="Proteomes" id="UP001596380">
    <property type="component" value="Unassembled WGS sequence"/>
</dbReference>
<protein>
    <submittedName>
        <fullName evidence="7">ANTAR domain-containing protein</fullName>
    </submittedName>
</protein>
<keyword evidence="3" id="KW-0805">Transcription regulation</keyword>
<sequence>MADDTSPHDSFWHDPAPGALDDPETVSGQAEDAEYWLPGDAVVELQDLLLAADGVEGFMQDMAYLAAGTVGDGLSCGITLKTDDQPVTAASSDALARKVDEVQYELRHGPCLHSMRTGQRVLLNDLRHADEWTDYAAHALEHGVGASLSVPLHPGRDTGAQGALNLYAPVADAFGPDQIRRAERYAQVVSGAVAVAIRIAGQAALTANLQTALASRAAIDQAIGVIMARRRCPPGQAFEILRQTSQNTNVKLRDVAAALLADAARRPPRPPGSPPNDHR</sequence>
<dbReference type="SMART" id="SM01012">
    <property type="entry name" value="ANTAR"/>
    <property type="match status" value="1"/>
</dbReference>
<evidence type="ECO:0000313" key="8">
    <source>
        <dbReference type="Proteomes" id="UP001596380"/>
    </source>
</evidence>
<dbReference type="InterPro" id="IPR005561">
    <property type="entry name" value="ANTAR"/>
</dbReference>
<evidence type="ECO:0000313" key="7">
    <source>
        <dbReference type="EMBL" id="MFC6880825.1"/>
    </source>
</evidence>
<gene>
    <name evidence="7" type="ORF">ACFQKB_13745</name>
</gene>
<accession>A0ABW2CHZ7</accession>
<keyword evidence="2" id="KW-0418">Kinase</keyword>
<dbReference type="SUPFAM" id="SSF52172">
    <property type="entry name" value="CheY-like"/>
    <property type="match status" value="1"/>
</dbReference>
<organism evidence="7 8">
    <name type="scientific">Actinomadura yumaensis</name>
    <dbReference type="NCBI Taxonomy" id="111807"/>
    <lineage>
        <taxon>Bacteria</taxon>
        <taxon>Bacillati</taxon>
        <taxon>Actinomycetota</taxon>
        <taxon>Actinomycetes</taxon>
        <taxon>Streptosporangiales</taxon>
        <taxon>Thermomonosporaceae</taxon>
        <taxon>Actinomadura</taxon>
    </lineage>
</organism>
<dbReference type="PROSITE" id="PS50921">
    <property type="entry name" value="ANTAR"/>
    <property type="match status" value="1"/>
</dbReference>
<dbReference type="Gene3D" id="3.30.450.40">
    <property type="match status" value="1"/>
</dbReference>
<dbReference type="RefSeq" id="WP_160826314.1">
    <property type="nucleotide sequence ID" value="NZ_JBHSXE010000001.1"/>
</dbReference>
<dbReference type="PIRSF" id="PIRSF036625">
    <property type="entry name" value="GAF_ANTAR"/>
    <property type="match status" value="1"/>
</dbReference>
<reference evidence="8" key="1">
    <citation type="journal article" date="2019" name="Int. J. Syst. Evol. Microbiol.">
        <title>The Global Catalogue of Microorganisms (GCM) 10K type strain sequencing project: providing services to taxonomists for standard genome sequencing and annotation.</title>
        <authorList>
            <consortium name="The Broad Institute Genomics Platform"/>
            <consortium name="The Broad Institute Genome Sequencing Center for Infectious Disease"/>
            <person name="Wu L."/>
            <person name="Ma J."/>
        </authorList>
    </citation>
    <scope>NUCLEOTIDE SEQUENCE [LARGE SCALE GENOMIC DNA]</scope>
    <source>
        <strain evidence="8">JCM 3369</strain>
    </source>
</reference>
<comment type="caution">
    <text evidence="7">The sequence shown here is derived from an EMBL/GenBank/DDBJ whole genome shotgun (WGS) entry which is preliminary data.</text>
</comment>
<keyword evidence="8" id="KW-1185">Reference proteome</keyword>
<feature type="domain" description="ANTAR" evidence="6">
    <location>
        <begin position="199"/>
        <end position="260"/>
    </location>
</feature>
<dbReference type="InterPro" id="IPR012074">
    <property type="entry name" value="GAF_ANTAR"/>
</dbReference>
<evidence type="ECO:0000256" key="1">
    <source>
        <dbReference type="ARBA" id="ARBA00022679"/>
    </source>
</evidence>
<dbReference type="Gene3D" id="1.10.10.10">
    <property type="entry name" value="Winged helix-like DNA-binding domain superfamily/Winged helix DNA-binding domain"/>
    <property type="match status" value="1"/>
</dbReference>
<dbReference type="InterPro" id="IPR011006">
    <property type="entry name" value="CheY-like_superfamily"/>
</dbReference>
<feature type="region of interest" description="Disordered" evidence="5">
    <location>
        <begin position="1"/>
        <end position="27"/>
    </location>
</feature>
<name>A0ABW2CHZ7_9ACTN</name>
<dbReference type="EMBL" id="JBHSXS010000006">
    <property type="protein sequence ID" value="MFC6880825.1"/>
    <property type="molecule type" value="Genomic_DNA"/>
</dbReference>
<evidence type="ECO:0000256" key="2">
    <source>
        <dbReference type="ARBA" id="ARBA00022777"/>
    </source>
</evidence>
<evidence type="ECO:0000256" key="5">
    <source>
        <dbReference type="SAM" id="MobiDB-lite"/>
    </source>
</evidence>
<evidence type="ECO:0000256" key="3">
    <source>
        <dbReference type="ARBA" id="ARBA00023015"/>
    </source>
</evidence>
<dbReference type="Pfam" id="PF13185">
    <property type="entry name" value="GAF_2"/>
    <property type="match status" value="1"/>
</dbReference>
<dbReference type="InterPro" id="IPR036388">
    <property type="entry name" value="WH-like_DNA-bd_sf"/>
</dbReference>
<keyword evidence="1" id="KW-0808">Transferase</keyword>